<keyword evidence="2" id="KW-1185">Reference proteome</keyword>
<evidence type="ECO:0000313" key="1">
    <source>
        <dbReference type="EMBL" id="KAG6499464.1"/>
    </source>
</evidence>
<dbReference type="Proteomes" id="UP000734854">
    <property type="component" value="Unassembled WGS sequence"/>
</dbReference>
<accession>A0A8J5KX19</accession>
<dbReference type="AlphaFoldDB" id="A0A8J5KX19"/>
<organism evidence="1 2">
    <name type="scientific">Zingiber officinale</name>
    <name type="common">Ginger</name>
    <name type="synonym">Amomum zingiber</name>
    <dbReference type="NCBI Taxonomy" id="94328"/>
    <lineage>
        <taxon>Eukaryota</taxon>
        <taxon>Viridiplantae</taxon>
        <taxon>Streptophyta</taxon>
        <taxon>Embryophyta</taxon>
        <taxon>Tracheophyta</taxon>
        <taxon>Spermatophyta</taxon>
        <taxon>Magnoliopsida</taxon>
        <taxon>Liliopsida</taxon>
        <taxon>Zingiberales</taxon>
        <taxon>Zingiberaceae</taxon>
        <taxon>Zingiber</taxon>
    </lineage>
</organism>
<dbReference type="EMBL" id="JACMSC010000011">
    <property type="protein sequence ID" value="KAG6499464.1"/>
    <property type="molecule type" value="Genomic_DNA"/>
</dbReference>
<proteinExistence type="predicted"/>
<comment type="caution">
    <text evidence="1">The sequence shown here is derived from an EMBL/GenBank/DDBJ whole genome shotgun (WGS) entry which is preliminary data.</text>
</comment>
<reference evidence="1 2" key="1">
    <citation type="submission" date="2020-08" db="EMBL/GenBank/DDBJ databases">
        <title>Plant Genome Project.</title>
        <authorList>
            <person name="Zhang R.-G."/>
        </authorList>
    </citation>
    <scope>NUCLEOTIDE SEQUENCE [LARGE SCALE GENOMIC DNA]</scope>
    <source>
        <tissue evidence="1">Rhizome</tissue>
    </source>
</reference>
<gene>
    <name evidence="1" type="ORF">ZIOFF_039252</name>
</gene>
<sequence>MQQHLDLTRGLAWPAGPCLARPSRAWHRLIVHGRASPLFAMRRCGWLRMVDPSHAWQARAVHGRSWPRVAMPGPGQVVGLTAASPGGRLQHALGGHSYPRWQLLPRVVATGPGGHLA</sequence>
<evidence type="ECO:0000313" key="2">
    <source>
        <dbReference type="Proteomes" id="UP000734854"/>
    </source>
</evidence>
<name>A0A8J5KX19_ZINOF</name>
<protein>
    <submittedName>
        <fullName evidence="1">Uncharacterized protein</fullName>
    </submittedName>
</protein>